<comment type="cofactor">
    <cofactor evidence="1">
        <name>Mg(2+)</name>
        <dbReference type="ChEBI" id="CHEBI:18420"/>
    </cofactor>
</comment>
<evidence type="ECO:0000259" key="7">
    <source>
        <dbReference type="Pfam" id="PF03328"/>
    </source>
</evidence>
<dbReference type="SUPFAM" id="SSF51621">
    <property type="entry name" value="Phosphoenolpyruvate/pyruvate domain"/>
    <property type="match status" value="1"/>
</dbReference>
<feature type="binding site" evidence="5">
    <location>
        <position position="120"/>
    </location>
    <ligand>
        <name>substrate</name>
    </ligand>
</feature>
<dbReference type="GO" id="GO:0006107">
    <property type="term" value="P:oxaloacetate metabolic process"/>
    <property type="evidence" value="ECO:0007669"/>
    <property type="project" value="TreeGrafter"/>
</dbReference>
<evidence type="ECO:0000256" key="2">
    <source>
        <dbReference type="ARBA" id="ARBA00005568"/>
    </source>
</evidence>
<reference evidence="8 9" key="1">
    <citation type="submission" date="2020-02" db="EMBL/GenBank/DDBJ databases">
        <title>Pseudoroseicyclus tamarix, sp. nov., isolated from offshore sediment of a Tamarix chinensis forest.</title>
        <authorList>
            <person name="Gai Y."/>
        </authorList>
    </citation>
    <scope>NUCLEOTIDE SEQUENCE [LARGE SCALE GENOMIC DNA]</scope>
    <source>
        <strain evidence="8 9">CLL3-39</strain>
    </source>
</reference>
<comment type="similarity">
    <text evidence="2">Belongs to the HpcH/HpaI aldolase family.</text>
</comment>
<evidence type="ECO:0000256" key="3">
    <source>
        <dbReference type="ARBA" id="ARBA00022723"/>
    </source>
</evidence>
<dbReference type="Proteomes" id="UP000474757">
    <property type="component" value="Unassembled WGS sequence"/>
</dbReference>
<accession>A0A6B2JTP2</accession>
<protein>
    <submittedName>
        <fullName evidence="8">CoA ester lyase</fullName>
    </submittedName>
</protein>
<feature type="binding site" evidence="5">
    <location>
        <position position="68"/>
    </location>
    <ligand>
        <name>substrate</name>
    </ligand>
</feature>
<keyword evidence="3 6" id="KW-0479">Metal-binding</keyword>
<organism evidence="8 9">
    <name type="scientific">Pseudoroseicyclus tamaricis</name>
    <dbReference type="NCBI Taxonomy" id="2705421"/>
    <lineage>
        <taxon>Bacteria</taxon>
        <taxon>Pseudomonadati</taxon>
        <taxon>Pseudomonadota</taxon>
        <taxon>Alphaproteobacteria</taxon>
        <taxon>Rhodobacterales</taxon>
        <taxon>Paracoccaceae</taxon>
        <taxon>Pseudoroseicyclus</taxon>
    </lineage>
</organism>
<dbReference type="EMBL" id="JAAGAB010000001">
    <property type="protein sequence ID" value="NDU99958.1"/>
    <property type="molecule type" value="Genomic_DNA"/>
</dbReference>
<dbReference type="InterPro" id="IPR011206">
    <property type="entry name" value="Citrate_lyase_beta/mcl1/mcl2"/>
</dbReference>
<comment type="caution">
    <text evidence="8">The sequence shown here is derived from an EMBL/GenBank/DDBJ whole genome shotgun (WGS) entry which is preliminary data.</text>
</comment>
<gene>
    <name evidence="8" type="ORF">GZA08_03105</name>
</gene>
<dbReference type="InterPro" id="IPR040442">
    <property type="entry name" value="Pyrv_kinase-like_dom_sf"/>
</dbReference>
<feature type="binding site" evidence="6">
    <location>
        <position position="146"/>
    </location>
    <ligand>
        <name>Mg(2+)</name>
        <dbReference type="ChEBI" id="CHEBI:18420"/>
    </ligand>
</feature>
<dbReference type="RefSeq" id="WP_163889863.1">
    <property type="nucleotide sequence ID" value="NZ_JAAFYS010000001.1"/>
</dbReference>
<sequence>MDSRPWRSALYIPASRPRAMEKARGLPCDAILFDLEDAVAPAEKPSARTALAQALTAGGYGPRARIVRINALSTEWGAEDLSTIAPLSPDGLLLPKVSAPEELSVVAERAPGIPLWAMIESPAGVLNAPAIAAHPALAGLVLGTNDLAEALGATSRAGLAHALQATLLAGRAAGRVVLDGVCNAFRDETQLRAECAEGRAWGFDGKTLIHPAQIAAANEIFGPSPEELAHARAVIDAHAEAEAAGQGVAVLEGRIVESLHVRAARVLLARANAIEERGTWAG</sequence>
<dbReference type="Gene3D" id="3.20.20.60">
    <property type="entry name" value="Phosphoenolpyruvate-binding domains"/>
    <property type="match status" value="1"/>
</dbReference>
<evidence type="ECO:0000313" key="8">
    <source>
        <dbReference type="EMBL" id="NDU99958.1"/>
    </source>
</evidence>
<proteinExistence type="inferred from homology"/>
<feature type="domain" description="HpcH/HpaI aldolase/citrate lyase" evidence="7">
    <location>
        <begin position="7"/>
        <end position="211"/>
    </location>
</feature>
<evidence type="ECO:0000256" key="6">
    <source>
        <dbReference type="PIRSR" id="PIRSR015582-2"/>
    </source>
</evidence>
<keyword evidence="9" id="KW-1185">Reference proteome</keyword>
<dbReference type="InterPro" id="IPR015813">
    <property type="entry name" value="Pyrv/PenolPyrv_kinase-like_dom"/>
</dbReference>
<dbReference type="Pfam" id="PF03328">
    <property type="entry name" value="HpcH_HpaI"/>
    <property type="match status" value="1"/>
</dbReference>
<evidence type="ECO:0000256" key="4">
    <source>
        <dbReference type="ARBA" id="ARBA00022842"/>
    </source>
</evidence>
<dbReference type="PIRSF" id="PIRSF015582">
    <property type="entry name" value="Cit_lyase_B"/>
    <property type="match status" value="1"/>
</dbReference>
<dbReference type="GO" id="GO:0000287">
    <property type="term" value="F:magnesium ion binding"/>
    <property type="evidence" value="ECO:0007669"/>
    <property type="project" value="TreeGrafter"/>
</dbReference>
<dbReference type="AlphaFoldDB" id="A0A6B2JTP2"/>
<evidence type="ECO:0000313" key="9">
    <source>
        <dbReference type="Proteomes" id="UP000474757"/>
    </source>
</evidence>
<name>A0A6B2JTP2_9RHOB</name>
<dbReference type="PANTHER" id="PTHR32308:SF10">
    <property type="entry name" value="CITRATE LYASE SUBUNIT BETA"/>
    <property type="match status" value="1"/>
</dbReference>
<dbReference type="InterPro" id="IPR005000">
    <property type="entry name" value="Aldolase/citrate-lyase_domain"/>
</dbReference>
<dbReference type="GO" id="GO:0016829">
    <property type="term" value="F:lyase activity"/>
    <property type="evidence" value="ECO:0007669"/>
    <property type="project" value="UniProtKB-KW"/>
</dbReference>
<keyword evidence="4 6" id="KW-0460">Magnesium</keyword>
<keyword evidence="8" id="KW-0456">Lyase</keyword>
<evidence type="ECO:0000256" key="1">
    <source>
        <dbReference type="ARBA" id="ARBA00001946"/>
    </source>
</evidence>
<dbReference type="PANTHER" id="PTHR32308">
    <property type="entry name" value="LYASE BETA SUBUNIT, PUTATIVE (AFU_ORTHOLOGUE AFUA_4G13030)-RELATED"/>
    <property type="match status" value="1"/>
</dbReference>
<feature type="binding site" evidence="6">
    <location>
        <position position="120"/>
    </location>
    <ligand>
        <name>Mg(2+)</name>
        <dbReference type="ChEBI" id="CHEBI:18420"/>
    </ligand>
</feature>
<evidence type="ECO:0000256" key="5">
    <source>
        <dbReference type="PIRSR" id="PIRSR015582-1"/>
    </source>
</evidence>